<organism evidence="7 8">
    <name type="scientific">Pedobacter puniceum</name>
    <dbReference type="NCBI Taxonomy" id="2666136"/>
    <lineage>
        <taxon>Bacteria</taxon>
        <taxon>Pseudomonadati</taxon>
        <taxon>Bacteroidota</taxon>
        <taxon>Sphingobacteriia</taxon>
        <taxon>Sphingobacteriales</taxon>
        <taxon>Sphingobacteriaceae</taxon>
        <taxon>Pedobacter</taxon>
    </lineage>
</organism>
<keyword evidence="5 6" id="KW-0472">Membrane</keyword>
<feature type="transmembrane region" description="Helical" evidence="6">
    <location>
        <begin position="49"/>
        <end position="70"/>
    </location>
</feature>
<feature type="transmembrane region" description="Helical" evidence="6">
    <location>
        <begin position="90"/>
        <end position="113"/>
    </location>
</feature>
<reference evidence="7 8" key="1">
    <citation type="submission" date="2019-11" db="EMBL/GenBank/DDBJ databases">
        <authorList>
            <person name="Cheng Q."/>
            <person name="Yang Z."/>
        </authorList>
    </citation>
    <scope>NUCLEOTIDE SEQUENCE [LARGE SCALE GENOMIC DNA]</scope>
    <source>
        <strain evidence="7 8">HX-22-1</strain>
    </source>
</reference>
<feature type="transmembrane region" description="Helical" evidence="6">
    <location>
        <begin position="369"/>
        <end position="389"/>
    </location>
</feature>
<evidence type="ECO:0000313" key="7">
    <source>
        <dbReference type="EMBL" id="MRX46535.1"/>
    </source>
</evidence>
<keyword evidence="2" id="KW-1003">Cell membrane</keyword>
<feature type="transmembrane region" description="Helical" evidence="6">
    <location>
        <begin position="16"/>
        <end position="37"/>
    </location>
</feature>
<comment type="caution">
    <text evidence="7">The sequence shown here is derived from an EMBL/GenBank/DDBJ whole genome shotgun (WGS) entry which is preliminary data.</text>
</comment>
<evidence type="ECO:0000256" key="2">
    <source>
        <dbReference type="ARBA" id="ARBA00022475"/>
    </source>
</evidence>
<feature type="transmembrane region" description="Helical" evidence="6">
    <location>
        <begin position="395"/>
        <end position="417"/>
    </location>
</feature>
<feature type="transmembrane region" description="Helical" evidence="6">
    <location>
        <begin position="180"/>
        <end position="200"/>
    </location>
</feature>
<evidence type="ECO:0000256" key="4">
    <source>
        <dbReference type="ARBA" id="ARBA00022989"/>
    </source>
</evidence>
<dbReference type="AlphaFoldDB" id="A0A7K0FM76"/>
<protein>
    <submittedName>
        <fullName evidence="7">Oligosaccharide flippase family protein</fullName>
    </submittedName>
</protein>
<dbReference type="Proteomes" id="UP000462931">
    <property type="component" value="Unassembled WGS sequence"/>
</dbReference>
<evidence type="ECO:0000313" key="8">
    <source>
        <dbReference type="Proteomes" id="UP000462931"/>
    </source>
</evidence>
<comment type="subcellular location">
    <subcellularLocation>
        <location evidence="1">Cell membrane</location>
        <topology evidence="1">Multi-pass membrane protein</topology>
    </subcellularLocation>
</comment>
<evidence type="ECO:0000256" key="5">
    <source>
        <dbReference type="ARBA" id="ARBA00023136"/>
    </source>
</evidence>
<feature type="transmembrane region" description="Helical" evidence="6">
    <location>
        <begin position="301"/>
        <end position="327"/>
    </location>
</feature>
<evidence type="ECO:0000256" key="1">
    <source>
        <dbReference type="ARBA" id="ARBA00004651"/>
    </source>
</evidence>
<feature type="transmembrane region" description="Helical" evidence="6">
    <location>
        <begin position="243"/>
        <end position="263"/>
    </location>
</feature>
<dbReference type="EMBL" id="WKJI01000001">
    <property type="protein sequence ID" value="MRX46535.1"/>
    <property type="molecule type" value="Genomic_DNA"/>
</dbReference>
<feature type="transmembrane region" description="Helical" evidence="6">
    <location>
        <begin position="156"/>
        <end position="174"/>
    </location>
</feature>
<dbReference type="RefSeq" id="WP_154286618.1">
    <property type="nucleotide sequence ID" value="NZ_WKJI01000001.1"/>
</dbReference>
<dbReference type="GO" id="GO:0005886">
    <property type="term" value="C:plasma membrane"/>
    <property type="evidence" value="ECO:0007669"/>
    <property type="project" value="UniProtKB-SubCell"/>
</dbReference>
<keyword evidence="8" id="KW-1185">Reference proteome</keyword>
<proteinExistence type="predicted"/>
<keyword evidence="4 6" id="KW-1133">Transmembrane helix</keyword>
<evidence type="ECO:0000256" key="6">
    <source>
        <dbReference type="SAM" id="Phobius"/>
    </source>
</evidence>
<dbReference type="InterPro" id="IPR050833">
    <property type="entry name" value="Poly_Biosynth_Transport"/>
</dbReference>
<dbReference type="Pfam" id="PF13440">
    <property type="entry name" value="Polysacc_synt_3"/>
    <property type="match status" value="1"/>
</dbReference>
<sequence length="449" mass="50711">MAFIQTIIQKVNNKHVLSLAGNGSMAVLAMLTVAILFRNLSLVQMGSWVFFQTIFTLIDGFRSGFLQTALIKFYSGVEHAKAKLVLGSTWYIALLLTFFFLVINFILYVILSLSSDANPDFQTAVKWFGVTFLMSLPYNVSTWILQADQRFDRLLLLRLISQILLISFVLVLIYTENINLNSVLIANLIALSVTSLFTILKKWSGIEYWFSRTKDNVKELFHFGKYSVGSMVSSYLLRSSDNFIIMFFLGPSAVAMYSIPLRLMEIIEIPLRSFMATAMPAMSNAFNQNKIKDLTNIMNKYIGLLTLSLLPISIIAVLLAQYAVSLIGGEKYITTDAVFAYQVLMSFTILYPLDRFLGVTLDIINKPSLNFIKVVLMLVVNIVFDVIAINTLNSIIGVALASFFTFTVGIVFGYYSLKKYLNFKLSDVWMSSIKEVKLVLNKNLKVRKL</sequence>
<accession>A0A7K0FM76</accession>
<dbReference type="PANTHER" id="PTHR30250">
    <property type="entry name" value="PST FAMILY PREDICTED COLANIC ACID TRANSPORTER"/>
    <property type="match status" value="1"/>
</dbReference>
<feature type="transmembrane region" description="Helical" evidence="6">
    <location>
        <begin position="125"/>
        <end position="144"/>
    </location>
</feature>
<gene>
    <name evidence="7" type="ORF">GJJ64_04975</name>
</gene>
<evidence type="ECO:0000256" key="3">
    <source>
        <dbReference type="ARBA" id="ARBA00022692"/>
    </source>
</evidence>
<dbReference type="PANTHER" id="PTHR30250:SF11">
    <property type="entry name" value="O-ANTIGEN TRANSPORTER-RELATED"/>
    <property type="match status" value="1"/>
</dbReference>
<feature type="transmembrane region" description="Helical" evidence="6">
    <location>
        <begin position="339"/>
        <end position="357"/>
    </location>
</feature>
<name>A0A7K0FM76_9SPHI</name>
<keyword evidence="3 6" id="KW-0812">Transmembrane</keyword>